<dbReference type="Proteomes" id="UP000618382">
    <property type="component" value="Unassembled WGS sequence"/>
</dbReference>
<protein>
    <submittedName>
        <fullName evidence="1">Uncharacterized protein</fullName>
    </submittedName>
</protein>
<organism evidence="1 2">
    <name type="scientific">Cellulomonas oligotrophica</name>
    <dbReference type="NCBI Taxonomy" id="931536"/>
    <lineage>
        <taxon>Bacteria</taxon>
        <taxon>Bacillati</taxon>
        <taxon>Actinomycetota</taxon>
        <taxon>Actinomycetes</taxon>
        <taxon>Micrococcales</taxon>
        <taxon>Cellulomonadaceae</taxon>
        <taxon>Cellulomonas</taxon>
    </lineage>
</organism>
<sequence length="154" mass="16485">MIGLPTISGAVTVTGCGSMATLCTCGRPRGAPRAPSLVTAARGRTLAGPAARTWVAGGVTCSGRLAGATDYLPTDRVKLRRFRADDADLDVRVVWGATMALNRASQRVMEKVGMAVAQTLETPEDMLAVEGSELGGYRYEMTKERWAERRLDRP</sequence>
<evidence type="ECO:0000313" key="2">
    <source>
        <dbReference type="Proteomes" id="UP000618382"/>
    </source>
</evidence>
<dbReference type="EMBL" id="BONN01000015">
    <property type="protein sequence ID" value="GIG34279.1"/>
    <property type="molecule type" value="Genomic_DNA"/>
</dbReference>
<name>A0ABQ4DEW5_9CELL</name>
<evidence type="ECO:0000313" key="1">
    <source>
        <dbReference type="EMBL" id="GIG34279.1"/>
    </source>
</evidence>
<dbReference type="Gene3D" id="3.40.630.30">
    <property type="match status" value="1"/>
</dbReference>
<proteinExistence type="predicted"/>
<accession>A0ABQ4DEW5</accession>
<gene>
    <name evidence="1" type="ORF">Col01nite_34380</name>
</gene>
<reference evidence="1 2" key="1">
    <citation type="submission" date="2021-01" db="EMBL/GenBank/DDBJ databases">
        <title>Whole genome shotgun sequence of Cellulomonas oligotrophica NBRC 109435.</title>
        <authorList>
            <person name="Komaki H."/>
            <person name="Tamura T."/>
        </authorList>
    </citation>
    <scope>NUCLEOTIDE SEQUENCE [LARGE SCALE GENOMIC DNA]</scope>
    <source>
        <strain evidence="1 2">NBRC 109435</strain>
    </source>
</reference>
<keyword evidence="2" id="KW-1185">Reference proteome</keyword>
<comment type="caution">
    <text evidence="1">The sequence shown here is derived from an EMBL/GenBank/DDBJ whole genome shotgun (WGS) entry which is preliminary data.</text>
</comment>